<reference evidence="1 2" key="1">
    <citation type="journal article" date="2016" name="Nat. Commun.">
        <title>Thousands of microbial genomes shed light on interconnected biogeochemical processes in an aquifer system.</title>
        <authorList>
            <person name="Anantharaman K."/>
            <person name="Brown C.T."/>
            <person name="Hug L.A."/>
            <person name="Sharon I."/>
            <person name="Castelle C.J."/>
            <person name="Probst A.J."/>
            <person name="Thomas B.C."/>
            <person name="Singh A."/>
            <person name="Wilkins M.J."/>
            <person name="Karaoz U."/>
            <person name="Brodie E.L."/>
            <person name="Williams K.H."/>
            <person name="Hubbard S.S."/>
            <person name="Banfield J.F."/>
        </authorList>
    </citation>
    <scope>NUCLEOTIDE SEQUENCE [LARGE SCALE GENOMIC DNA]</scope>
</reference>
<dbReference type="AlphaFoldDB" id="A0A1F5FEQ8"/>
<proteinExistence type="predicted"/>
<accession>A0A1F5FEQ8</accession>
<name>A0A1F5FEQ8_9BACT</name>
<evidence type="ECO:0000313" key="1">
    <source>
        <dbReference type="EMBL" id="OGD78103.1"/>
    </source>
</evidence>
<evidence type="ECO:0000313" key="2">
    <source>
        <dbReference type="Proteomes" id="UP000177187"/>
    </source>
</evidence>
<gene>
    <name evidence="1" type="ORF">A2Y64_02765</name>
</gene>
<organism evidence="1 2">
    <name type="scientific">Candidatus Coatesbacteria bacterium RBG_13_66_14</name>
    <dbReference type="NCBI Taxonomy" id="1817816"/>
    <lineage>
        <taxon>Bacteria</taxon>
        <taxon>Candidatus Coatesiibacteriota</taxon>
    </lineage>
</organism>
<dbReference type="STRING" id="1817816.A2Y64_02765"/>
<comment type="caution">
    <text evidence="1">The sequence shown here is derived from an EMBL/GenBank/DDBJ whole genome shotgun (WGS) entry which is preliminary data.</text>
</comment>
<protein>
    <submittedName>
        <fullName evidence="1">Uncharacterized protein</fullName>
    </submittedName>
</protein>
<sequence>MDERDLSAEGILRATGFTLVTEMHRGRDIHYEKTLDLLRNGLKTVFLLQRSSTLVLGPAFDSSNEFILATRLYSLVRETDVALFHLVSLEGIGEKLRGAGDSHPKLDVALGNLVRVPSPEGDLVGVAGNGGRSWVLKHLDNRSDVENQVRFFIVERGDGLCEGVVVFRFGGEDFSLLMKGPAAAQLLAAGRALYERSPGVAWAALGEVLRASVSAEVFDTKLAPLL</sequence>
<dbReference type="EMBL" id="MFAF01000050">
    <property type="protein sequence ID" value="OGD78103.1"/>
    <property type="molecule type" value="Genomic_DNA"/>
</dbReference>
<dbReference type="Proteomes" id="UP000177187">
    <property type="component" value="Unassembled WGS sequence"/>
</dbReference>